<dbReference type="HOGENOM" id="CLU_030170_0_0_5"/>
<dbReference type="Pfam" id="PF05990">
    <property type="entry name" value="DUF900"/>
    <property type="match status" value="1"/>
</dbReference>
<organism evidence="1 2">
    <name type="scientific">Rhizobium gallicum bv. gallicum R602sp</name>
    <dbReference type="NCBI Taxonomy" id="1041138"/>
    <lineage>
        <taxon>Bacteria</taxon>
        <taxon>Pseudomonadati</taxon>
        <taxon>Pseudomonadota</taxon>
        <taxon>Alphaproteobacteria</taxon>
        <taxon>Hyphomicrobiales</taxon>
        <taxon>Rhizobiaceae</taxon>
        <taxon>Rhizobium/Agrobacterium group</taxon>
        <taxon>Rhizobium</taxon>
    </lineage>
</organism>
<dbReference type="InterPro" id="IPR014586">
    <property type="entry name" value="UCP033909"/>
</dbReference>
<dbReference type="PANTHER" id="PTHR36513">
    <property type="entry name" value="ABC TRANSMEMBRANE TYPE-1 DOMAIN-CONTAINING PROTEIN"/>
    <property type="match status" value="1"/>
</dbReference>
<dbReference type="PANTHER" id="PTHR36513:SF1">
    <property type="entry name" value="TRANSMEMBRANE PROTEIN"/>
    <property type="match status" value="1"/>
</dbReference>
<accession>A0A0B4X092</accession>
<keyword evidence="2" id="KW-1185">Reference proteome</keyword>
<evidence type="ECO:0000313" key="2">
    <source>
        <dbReference type="Proteomes" id="UP000031368"/>
    </source>
</evidence>
<proteinExistence type="predicted"/>
<dbReference type="EMBL" id="CP006877">
    <property type="protein sequence ID" value="AJD39942.1"/>
    <property type="molecule type" value="Genomic_DNA"/>
</dbReference>
<name>A0A0B4X092_9HYPH</name>
<evidence type="ECO:0000313" key="1">
    <source>
        <dbReference type="EMBL" id="AJD39942.1"/>
    </source>
</evidence>
<reference evidence="1 2" key="1">
    <citation type="submission" date="2013-11" db="EMBL/GenBank/DDBJ databases">
        <title>Complete genome sequence of Rhizobium gallicum bv. gallicum R602.</title>
        <authorList>
            <person name="Bustos P."/>
            <person name="Santamaria R.I."/>
            <person name="Lozano L."/>
            <person name="Acosta J.L."/>
            <person name="Ormeno-Orrillo E."/>
            <person name="Rogel M.A."/>
            <person name="Romero D."/>
            <person name="Cevallos M.A."/>
            <person name="Martinez-Romero E."/>
            <person name="Gonzalez V."/>
        </authorList>
    </citation>
    <scope>NUCLEOTIDE SEQUENCE [LARGE SCALE GENOMIC DNA]</scope>
    <source>
        <strain evidence="1 2">R602</strain>
    </source>
</reference>
<dbReference type="PIRSF" id="PIRSF033909">
    <property type="entry name" value="UCP033909"/>
    <property type="match status" value="1"/>
</dbReference>
<evidence type="ECO:0008006" key="3">
    <source>
        <dbReference type="Google" id="ProtNLM"/>
    </source>
</evidence>
<dbReference type="KEGG" id="rga:RGR602_CH00577"/>
<dbReference type="AlphaFoldDB" id="A0A0B4X092"/>
<dbReference type="InterPro" id="IPR010297">
    <property type="entry name" value="DUF900_hydrolase"/>
</dbReference>
<dbReference type="RefSeq" id="WP_039843857.1">
    <property type="nucleotide sequence ID" value="NZ_CP006877.1"/>
</dbReference>
<sequence length="436" mass="47150">MTTSLLLPGRNAQGLTLLGFAQTIAATQRACIGRTVPLLLTLCLVASGCANRVQDVLQPLAVAPTDTNRVTMLVATTRKPSQDPGKLYSGDRGTAISLNSVDLSIPPDRNRKIGEVQWPSRMPPKPEREFAVTQVAKIQSEGQALDWYRRNRNSRRQVIIFVHGFNNTYADAVFRFAQIVHDSGTDAAPILFTWPSRGRTFDYLYDKESANYSRRALEDLILQAAGSPDVQDVTILAHSMGGWLAAEALRGVAMREKSIPAKVKNVILASPDIDIDVFRRQFVEMGPKRPHFAILTSTRDKALEISSWLSGGVDRVGGSDLRPYAPLLEELGVSVIDTTAIAASDPLGHNAFADTPEIVRLLGRRLAGQSLDGAKASVTNQIGMTAANLAGSAARVAVAAPVAVINPQAREVLKRELLKRDLSPGGGRIVDGQISY</sequence>
<protein>
    <recommendedName>
        <fullName evidence="3">Hydrolase-like protein</fullName>
    </recommendedName>
</protein>
<dbReference type="SUPFAM" id="SSF53474">
    <property type="entry name" value="alpha/beta-Hydrolases"/>
    <property type="match status" value="1"/>
</dbReference>
<dbReference type="Gene3D" id="3.40.50.1820">
    <property type="entry name" value="alpha/beta hydrolase"/>
    <property type="match status" value="1"/>
</dbReference>
<dbReference type="InterPro" id="IPR029058">
    <property type="entry name" value="AB_hydrolase_fold"/>
</dbReference>
<gene>
    <name evidence="1" type="ORF">RGR602_CH00577</name>
</gene>
<dbReference type="Proteomes" id="UP000031368">
    <property type="component" value="Chromosome"/>
</dbReference>